<dbReference type="CDD" id="cd12148">
    <property type="entry name" value="fungal_TF_MHR"/>
    <property type="match status" value="1"/>
</dbReference>
<dbReference type="PROSITE" id="PS00463">
    <property type="entry name" value="ZN2_CY6_FUNGAL_1"/>
    <property type="match status" value="1"/>
</dbReference>
<dbReference type="AlphaFoldDB" id="A0A9P4QVE9"/>
<sequence length="480" mass="53441">MHEEMGPVNRAPAVCQTCALRKKACDKSLPSCGFCKRKNIFCHYESESRGPRRAYHPGRNFVAVPTSPSPGDSSNELNTIEALVDPTSQSMVYASPQSFDKYVYRHARHTIRTANLTPERIGQDHFRTFDRLLPIVSPELFRHVVLKFEDTATVPPADSSILLLSMLLARGLSDSTPAPPSHSLDRKSIYMAVKALVSQAQAAICTSLQLVQAAFLIAACEYLSGRPETAYASFMSCMGMSRILGVGDASMGTTRAIADGFDYQSLKVEMVNVDWAMATLERLILCETEGHYLRPLTELPGVTSRDTLDLQQLQEMQAISLLDEALCTTSSAIVEHLKIAPRIGELDHRIHTFLGAVLNGVWNVHDAPSTLVALAVRLLFLLHRAVTIEFQPSLAEGTSIHEGAMKSWNTLDSTCIMVIDIARHRRIDQAEVMPICCYYNLRVAKEHLQNRERPGGPKRDKEIGYLLDSEKQYCKKWCFS</sequence>
<dbReference type="Proteomes" id="UP000799444">
    <property type="component" value="Unassembled WGS sequence"/>
</dbReference>
<dbReference type="PROSITE" id="PS50048">
    <property type="entry name" value="ZN2_CY6_FUNGAL_2"/>
    <property type="match status" value="1"/>
</dbReference>
<dbReference type="GO" id="GO:0000981">
    <property type="term" value="F:DNA-binding transcription factor activity, RNA polymerase II-specific"/>
    <property type="evidence" value="ECO:0007669"/>
    <property type="project" value="InterPro"/>
</dbReference>
<dbReference type="SUPFAM" id="SSF57701">
    <property type="entry name" value="Zn2/Cys6 DNA-binding domain"/>
    <property type="match status" value="1"/>
</dbReference>
<dbReference type="Gene3D" id="4.10.240.10">
    <property type="entry name" value="Zn(2)-C6 fungal-type DNA-binding domain"/>
    <property type="match status" value="1"/>
</dbReference>
<evidence type="ECO:0000256" key="1">
    <source>
        <dbReference type="ARBA" id="ARBA00004123"/>
    </source>
</evidence>
<feature type="domain" description="Zn(2)-C6 fungal-type" evidence="6">
    <location>
        <begin position="14"/>
        <end position="44"/>
    </location>
</feature>
<evidence type="ECO:0000256" key="3">
    <source>
        <dbReference type="ARBA" id="ARBA00023015"/>
    </source>
</evidence>
<keyword evidence="4" id="KW-0804">Transcription</keyword>
<keyword evidence="5" id="KW-0539">Nucleus</keyword>
<reference evidence="7" key="1">
    <citation type="journal article" date="2020" name="Stud. Mycol.">
        <title>101 Dothideomycetes genomes: a test case for predicting lifestyles and emergence of pathogens.</title>
        <authorList>
            <person name="Haridas S."/>
            <person name="Albert R."/>
            <person name="Binder M."/>
            <person name="Bloem J."/>
            <person name="Labutti K."/>
            <person name="Salamov A."/>
            <person name="Andreopoulos B."/>
            <person name="Baker S."/>
            <person name="Barry K."/>
            <person name="Bills G."/>
            <person name="Bluhm B."/>
            <person name="Cannon C."/>
            <person name="Castanera R."/>
            <person name="Culley D."/>
            <person name="Daum C."/>
            <person name="Ezra D."/>
            <person name="Gonzalez J."/>
            <person name="Henrissat B."/>
            <person name="Kuo A."/>
            <person name="Liang C."/>
            <person name="Lipzen A."/>
            <person name="Lutzoni F."/>
            <person name="Magnuson J."/>
            <person name="Mondo S."/>
            <person name="Nolan M."/>
            <person name="Ohm R."/>
            <person name="Pangilinan J."/>
            <person name="Park H.-J."/>
            <person name="Ramirez L."/>
            <person name="Alfaro M."/>
            <person name="Sun H."/>
            <person name="Tritt A."/>
            <person name="Yoshinaga Y."/>
            <person name="Zwiers L.-H."/>
            <person name="Turgeon B."/>
            <person name="Goodwin S."/>
            <person name="Spatafora J."/>
            <person name="Crous P."/>
            <person name="Grigoriev I."/>
        </authorList>
    </citation>
    <scope>NUCLEOTIDE SEQUENCE</scope>
    <source>
        <strain evidence="7">CBS 125425</strain>
    </source>
</reference>
<evidence type="ECO:0000313" key="8">
    <source>
        <dbReference type="Proteomes" id="UP000799444"/>
    </source>
</evidence>
<dbReference type="SMART" id="SM00066">
    <property type="entry name" value="GAL4"/>
    <property type="match status" value="1"/>
</dbReference>
<gene>
    <name evidence="7" type="ORF">EJ04DRAFT_554565</name>
</gene>
<keyword evidence="8" id="KW-1185">Reference proteome</keyword>
<proteinExistence type="predicted"/>
<dbReference type="InterPro" id="IPR001138">
    <property type="entry name" value="Zn2Cys6_DnaBD"/>
</dbReference>
<evidence type="ECO:0000256" key="4">
    <source>
        <dbReference type="ARBA" id="ARBA00023163"/>
    </source>
</evidence>
<evidence type="ECO:0000259" key="6">
    <source>
        <dbReference type="PROSITE" id="PS50048"/>
    </source>
</evidence>
<keyword evidence="2" id="KW-0479">Metal-binding</keyword>
<comment type="subcellular location">
    <subcellularLocation>
        <location evidence="1">Nucleus</location>
    </subcellularLocation>
</comment>
<organism evidence="7 8">
    <name type="scientific">Polyplosphaeria fusca</name>
    <dbReference type="NCBI Taxonomy" id="682080"/>
    <lineage>
        <taxon>Eukaryota</taxon>
        <taxon>Fungi</taxon>
        <taxon>Dikarya</taxon>
        <taxon>Ascomycota</taxon>
        <taxon>Pezizomycotina</taxon>
        <taxon>Dothideomycetes</taxon>
        <taxon>Pleosporomycetidae</taxon>
        <taxon>Pleosporales</taxon>
        <taxon>Tetraplosphaeriaceae</taxon>
        <taxon>Polyplosphaeria</taxon>
    </lineage>
</organism>
<dbReference type="InterPro" id="IPR036864">
    <property type="entry name" value="Zn2-C6_fun-type_DNA-bd_sf"/>
</dbReference>
<name>A0A9P4QVE9_9PLEO</name>
<dbReference type="GO" id="GO:0008270">
    <property type="term" value="F:zinc ion binding"/>
    <property type="evidence" value="ECO:0007669"/>
    <property type="project" value="InterPro"/>
</dbReference>
<dbReference type="PANTHER" id="PTHR47338">
    <property type="entry name" value="ZN(II)2CYS6 TRANSCRIPTION FACTOR (EUROFUNG)-RELATED"/>
    <property type="match status" value="1"/>
</dbReference>
<dbReference type="PANTHER" id="PTHR47338:SF20">
    <property type="entry name" value="ZN(II)2CYS6 TRANSCRIPTION FACTOR (EUROFUNG)"/>
    <property type="match status" value="1"/>
</dbReference>
<keyword evidence="3" id="KW-0805">Transcription regulation</keyword>
<comment type="caution">
    <text evidence="7">The sequence shown here is derived from an EMBL/GenBank/DDBJ whole genome shotgun (WGS) entry which is preliminary data.</text>
</comment>
<dbReference type="CDD" id="cd00067">
    <property type="entry name" value="GAL4"/>
    <property type="match status" value="1"/>
</dbReference>
<dbReference type="EMBL" id="ML996191">
    <property type="protein sequence ID" value="KAF2731631.1"/>
    <property type="molecule type" value="Genomic_DNA"/>
</dbReference>
<dbReference type="Pfam" id="PF00172">
    <property type="entry name" value="Zn_clus"/>
    <property type="match status" value="1"/>
</dbReference>
<protein>
    <recommendedName>
        <fullName evidence="6">Zn(2)-C6 fungal-type domain-containing protein</fullName>
    </recommendedName>
</protein>
<accession>A0A9P4QVE9</accession>
<dbReference type="InterPro" id="IPR050815">
    <property type="entry name" value="TF_fung"/>
</dbReference>
<evidence type="ECO:0000256" key="2">
    <source>
        <dbReference type="ARBA" id="ARBA00022723"/>
    </source>
</evidence>
<dbReference type="OrthoDB" id="3862662at2759"/>
<evidence type="ECO:0000256" key="5">
    <source>
        <dbReference type="ARBA" id="ARBA00023242"/>
    </source>
</evidence>
<evidence type="ECO:0000313" key="7">
    <source>
        <dbReference type="EMBL" id="KAF2731631.1"/>
    </source>
</evidence>
<dbReference type="GO" id="GO:0005634">
    <property type="term" value="C:nucleus"/>
    <property type="evidence" value="ECO:0007669"/>
    <property type="project" value="UniProtKB-SubCell"/>
</dbReference>